<sequence>MYCIMIPHKAWAMNDTMTALVKFSPLAKGVGVLNVNTSIHETIKLCSRSGHHEHSRVVASVKHEIVGGKAVEVHDRHRASPGSHSLPGTPNFQRNSAAGYFALSNQPLDAGPSTLPLTSSPLVRDPTEGFEMSEDDIVTYLTLKLPPNISPTHVLDPIHITHRIRWSILILNPDGHTSELRCSLPLHLLDSSLLDEARMNTAATRRLLLGGPEVPPKETEDDMELPSYHAHVRDRVANMYLPESVTMRVTNPWVRDGVSPVSGSADIASPWSRSRSGYSSPLDAHALSHLPHVPGSGDSTPLDWVNSELLLSLHPQGEQLDYPRNVHSSPEATPDNSNPGSNPTSQPPSRPTSTHPSRRSSRASSPERPAHVNPQSLHVAGPNETYVHIGNASRNLQGVFKATMKPFTSLAHPTWLGSRSHSHMNLSSLSSSSSNLHTHSASLPATPAGRTIHISPSNSNPEMLHRAFTEVPDYRVASRGFIGGVPPLTSMRGLPSYEDSQFGTRTRSENDLASRFAGVSVSPGNVTMPNTPAL</sequence>
<reference evidence="3" key="1">
    <citation type="submission" date="2020-11" db="EMBL/GenBank/DDBJ databases">
        <authorList>
            <consortium name="DOE Joint Genome Institute"/>
            <person name="Ahrendt S."/>
            <person name="Riley R."/>
            <person name="Andreopoulos W."/>
            <person name="Labutti K."/>
            <person name="Pangilinan J."/>
            <person name="Ruiz-Duenas F.J."/>
            <person name="Barrasa J.M."/>
            <person name="Sanchez-Garcia M."/>
            <person name="Camarero S."/>
            <person name="Miyauchi S."/>
            <person name="Serrano A."/>
            <person name="Linde D."/>
            <person name="Babiker R."/>
            <person name="Drula E."/>
            <person name="Ayuso-Fernandez I."/>
            <person name="Pacheco R."/>
            <person name="Padilla G."/>
            <person name="Ferreira P."/>
            <person name="Barriuso J."/>
            <person name="Kellner H."/>
            <person name="Castanera R."/>
            <person name="Alfaro M."/>
            <person name="Ramirez L."/>
            <person name="Pisabarro A.G."/>
            <person name="Kuo A."/>
            <person name="Tritt A."/>
            <person name="Lipzen A."/>
            <person name="He G."/>
            <person name="Yan M."/>
            <person name="Ng V."/>
            <person name="Cullen D."/>
            <person name="Martin F."/>
            <person name="Rosso M.-N."/>
            <person name="Henrissat B."/>
            <person name="Hibbett D."/>
            <person name="Martinez A.T."/>
            <person name="Grigoriev I.V."/>
        </authorList>
    </citation>
    <scope>NUCLEOTIDE SEQUENCE</scope>
    <source>
        <strain evidence="3">AH 40177</strain>
    </source>
</reference>
<accession>A0A9P5Q245</accession>
<evidence type="ECO:0000313" key="3">
    <source>
        <dbReference type="EMBL" id="KAF9073646.1"/>
    </source>
</evidence>
<feature type="compositionally biased region" description="Low complexity" evidence="1">
    <location>
        <begin position="426"/>
        <end position="443"/>
    </location>
</feature>
<keyword evidence="4" id="KW-1185">Reference proteome</keyword>
<dbReference type="Proteomes" id="UP000772434">
    <property type="component" value="Unassembled WGS sequence"/>
</dbReference>
<dbReference type="EMBL" id="JADNRY010000017">
    <property type="protein sequence ID" value="KAF9073646.1"/>
    <property type="molecule type" value="Genomic_DNA"/>
</dbReference>
<dbReference type="SMART" id="SM01017">
    <property type="entry name" value="Arrestin_C"/>
    <property type="match status" value="1"/>
</dbReference>
<evidence type="ECO:0000313" key="4">
    <source>
        <dbReference type="Proteomes" id="UP000772434"/>
    </source>
</evidence>
<feature type="compositionally biased region" description="Polar residues" evidence="1">
    <location>
        <begin position="326"/>
        <end position="340"/>
    </location>
</feature>
<feature type="domain" description="Arrestin C-terminal-like" evidence="2">
    <location>
        <begin position="1"/>
        <end position="193"/>
    </location>
</feature>
<protein>
    <recommendedName>
        <fullName evidence="2">Arrestin C-terminal-like domain-containing protein</fullName>
    </recommendedName>
</protein>
<feature type="region of interest" description="Disordered" evidence="1">
    <location>
        <begin position="319"/>
        <end position="381"/>
    </location>
</feature>
<dbReference type="AlphaFoldDB" id="A0A9P5Q245"/>
<organism evidence="3 4">
    <name type="scientific">Rhodocollybia butyracea</name>
    <dbReference type="NCBI Taxonomy" id="206335"/>
    <lineage>
        <taxon>Eukaryota</taxon>
        <taxon>Fungi</taxon>
        <taxon>Dikarya</taxon>
        <taxon>Basidiomycota</taxon>
        <taxon>Agaricomycotina</taxon>
        <taxon>Agaricomycetes</taxon>
        <taxon>Agaricomycetidae</taxon>
        <taxon>Agaricales</taxon>
        <taxon>Marasmiineae</taxon>
        <taxon>Omphalotaceae</taxon>
        <taxon>Rhodocollybia</taxon>
    </lineage>
</organism>
<dbReference type="InterPro" id="IPR011022">
    <property type="entry name" value="Arrestin_C-like"/>
</dbReference>
<evidence type="ECO:0000259" key="2">
    <source>
        <dbReference type="SMART" id="SM01017"/>
    </source>
</evidence>
<name>A0A9P5Q245_9AGAR</name>
<dbReference type="OrthoDB" id="2333384at2759"/>
<feature type="region of interest" description="Disordered" evidence="1">
    <location>
        <begin position="426"/>
        <end position="449"/>
    </location>
</feature>
<proteinExistence type="predicted"/>
<evidence type="ECO:0000256" key="1">
    <source>
        <dbReference type="SAM" id="MobiDB-lite"/>
    </source>
</evidence>
<gene>
    <name evidence="3" type="ORF">BDP27DRAFT_1318638</name>
</gene>
<comment type="caution">
    <text evidence="3">The sequence shown here is derived from an EMBL/GenBank/DDBJ whole genome shotgun (WGS) entry which is preliminary data.</text>
</comment>